<evidence type="ECO:0000313" key="2">
    <source>
        <dbReference type="EMBL" id="QJH94534.1"/>
    </source>
</evidence>
<dbReference type="AlphaFoldDB" id="A0A6H1ZF19"/>
<proteinExistence type="predicted"/>
<organism evidence="1">
    <name type="scientific">viral metagenome</name>
    <dbReference type="NCBI Taxonomy" id="1070528"/>
    <lineage>
        <taxon>unclassified sequences</taxon>
        <taxon>metagenomes</taxon>
        <taxon>organismal metagenomes</taxon>
    </lineage>
</organism>
<accession>A0A6H1ZF19</accession>
<gene>
    <name evidence="1" type="ORF">TM448A00446_0023</name>
    <name evidence="2" type="ORF">TM448B00242_0008</name>
</gene>
<reference evidence="1" key="1">
    <citation type="submission" date="2020-03" db="EMBL/GenBank/DDBJ databases">
        <title>The deep terrestrial virosphere.</title>
        <authorList>
            <person name="Holmfeldt K."/>
            <person name="Nilsson E."/>
            <person name="Simone D."/>
            <person name="Lopez-Fernandez M."/>
            <person name="Wu X."/>
            <person name="de Brujin I."/>
            <person name="Lundin D."/>
            <person name="Andersson A."/>
            <person name="Bertilsson S."/>
            <person name="Dopson M."/>
        </authorList>
    </citation>
    <scope>NUCLEOTIDE SEQUENCE</scope>
    <source>
        <strain evidence="1">TM448A00446</strain>
        <strain evidence="2">TM448B00242</strain>
    </source>
</reference>
<sequence>MSNEKSVLDEPRKLVFPDESGHGNHLKFQINWNKRVKNCGYLKFFFPDGKECIVKKDYFRSIMMFLANEEEIMSQARQRVNTVREVEKVYTIKLHRNFKAGESINVPVKIQIPVDIRDRVLDLKEGFQTR</sequence>
<evidence type="ECO:0000313" key="1">
    <source>
        <dbReference type="EMBL" id="QJA46516.1"/>
    </source>
</evidence>
<protein>
    <submittedName>
        <fullName evidence="1">Uncharacterized protein</fullName>
    </submittedName>
</protein>
<dbReference type="EMBL" id="MT144013">
    <property type="protein sequence ID" value="QJA46516.1"/>
    <property type="molecule type" value="Genomic_DNA"/>
</dbReference>
<name>A0A6H1ZF19_9ZZZZ</name>
<dbReference type="EMBL" id="MT144602">
    <property type="protein sequence ID" value="QJH94534.1"/>
    <property type="molecule type" value="Genomic_DNA"/>
</dbReference>